<dbReference type="Pfam" id="PF14800">
    <property type="entry name" value="DUF4481"/>
    <property type="match status" value="1"/>
</dbReference>
<evidence type="ECO:0000256" key="1">
    <source>
        <dbReference type="SAM" id="Phobius"/>
    </source>
</evidence>
<keyword evidence="1" id="KW-0472">Membrane</keyword>
<evidence type="ECO:0000313" key="2">
    <source>
        <dbReference type="EMBL" id="KAK7598360.1"/>
    </source>
</evidence>
<comment type="caution">
    <text evidence="2">The sequence shown here is derived from an EMBL/GenBank/DDBJ whole genome shotgun (WGS) entry which is preliminary data.</text>
</comment>
<feature type="transmembrane region" description="Helical" evidence="1">
    <location>
        <begin position="188"/>
        <end position="208"/>
    </location>
</feature>
<dbReference type="PANTHER" id="PTHR31193:SF1">
    <property type="entry name" value="TRANSMEMBRANE PROTEIN 268"/>
    <property type="match status" value="1"/>
</dbReference>
<evidence type="ECO:0008006" key="4">
    <source>
        <dbReference type="Google" id="ProtNLM"/>
    </source>
</evidence>
<proteinExistence type="predicted"/>
<keyword evidence="1" id="KW-1133">Transmembrane helix</keyword>
<name>A0AAN9TKB2_9HEMI</name>
<dbReference type="PANTHER" id="PTHR31193">
    <property type="entry name" value="TRANSMEMBRANE PROTEIN C9ORF91"/>
    <property type="match status" value="1"/>
</dbReference>
<evidence type="ECO:0000313" key="3">
    <source>
        <dbReference type="Proteomes" id="UP001367676"/>
    </source>
</evidence>
<dbReference type="EMBL" id="JBBCAQ010000014">
    <property type="protein sequence ID" value="KAK7598360.1"/>
    <property type="molecule type" value="Genomic_DNA"/>
</dbReference>
<sequence length="367" mass="41299">MNGENSDKVSGENEVQKKKWVKFEDSVSSINETTENGNKVAIIEAESVHVNIPTPQRSGNAYSGAILSTESVHVNVNHPRSLDASSSNASENVKMKTIDLHETSNGVDTLQSANVIRQGFANGDIIVTLLPVNTSFPWITPAKFRPELVPEELMAQGLTLTVEDYVQIMEMLTNDLRFTLYNVCYKRVLVLWILTAFVVLLALLFSGVQGLTLFSLGVMWLVLNSAAIFLCMWIKIKLNHNLERCIAQINRHLIRHKIILGLDDRGRISCHKVNLCFIYFDTTECVKKLQDVIEREEAAGRVVSRELSRDDQKSSKKFQERMDINDQDIIIQGSSSTRVSRKQVSSQQLLDSRFYPKAMIPSLLSSL</sequence>
<dbReference type="InterPro" id="IPR028054">
    <property type="entry name" value="DUF4481"/>
</dbReference>
<gene>
    <name evidence="2" type="ORF">V9T40_006595</name>
</gene>
<dbReference type="Proteomes" id="UP001367676">
    <property type="component" value="Unassembled WGS sequence"/>
</dbReference>
<keyword evidence="1" id="KW-0812">Transmembrane</keyword>
<accession>A0AAN9TKB2</accession>
<organism evidence="2 3">
    <name type="scientific">Parthenolecanium corni</name>
    <dbReference type="NCBI Taxonomy" id="536013"/>
    <lineage>
        <taxon>Eukaryota</taxon>
        <taxon>Metazoa</taxon>
        <taxon>Ecdysozoa</taxon>
        <taxon>Arthropoda</taxon>
        <taxon>Hexapoda</taxon>
        <taxon>Insecta</taxon>
        <taxon>Pterygota</taxon>
        <taxon>Neoptera</taxon>
        <taxon>Paraneoptera</taxon>
        <taxon>Hemiptera</taxon>
        <taxon>Sternorrhyncha</taxon>
        <taxon>Coccoidea</taxon>
        <taxon>Coccidae</taxon>
        <taxon>Parthenolecanium</taxon>
    </lineage>
</organism>
<keyword evidence="3" id="KW-1185">Reference proteome</keyword>
<feature type="transmembrane region" description="Helical" evidence="1">
    <location>
        <begin position="214"/>
        <end position="234"/>
    </location>
</feature>
<dbReference type="AlphaFoldDB" id="A0AAN9TKB2"/>
<reference evidence="2 3" key="1">
    <citation type="submission" date="2024-03" db="EMBL/GenBank/DDBJ databases">
        <title>Adaptation during the transition from Ophiocordyceps entomopathogen to insect associate is accompanied by gene loss and intensified selection.</title>
        <authorList>
            <person name="Ward C.M."/>
            <person name="Onetto C.A."/>
            <person name="Borneman A.R."/>
        </authorList>
    </citation>
    <scope>NUCLEOTIDE SEQUENCE [LARGE SCALE GENOMIC DNA]</scope>
    <source>
        <strain evidence="2">AWRI1</strain>
        <tissue evidence="2">Single Adult Female</tissue>
    </source>
</reference>
<protein>
    <recommendedName>
        <fullName evidence="4">Transmembrane protein 268</fullName>
    </recommendedName>
</protein>